<keyword evidence="5" id="KW-1185">Reference proteome</keyword>
<accession>A0A8S1JEL7</accession>
<evidence type="ECO:0000313" key="5">
    <source>
        <dbReference type="Proteomes" id="UP000708148"/>
    </source>
</evidence>
<sequence length="318" mass="32437">MDEDVELKAEINVKREMVGAIIGRGGSTVTRIRSNSGAHVHIREASMGENEQTVELRGNRRQVRLAADEVKDVLMKEDEEYGRDNGDIANASIVACIPPEMVGCLIGKGGQNVKNIRATTGAQVRVDSLQEGENVQAVNIYGSIDQVVDAFQKVSEILRGFDPRKSRLLRNAGSQGGPVGATELLGGASGTPSMPANTNLMGVSLGGGVVGAGGVLTGLGDVGAVTAGMVQPAGNSAQQAFVIQTPTGGATPTILVLQPDGTFVPAPVIYQTLPTAQNGAGVGNIVQPDIGAVNATGLPPFGTPGAVPGMPTGTGTLP</sequence>
<keyword evidence="1" id="KW-0677">Repeat</keyword>
<evidence type="ECO:0000313" key="4">
    <source>
        <dbReference type="EMBL" id="CAD7704216.1"/>
    </source>
</evidence>
<dbReference type="Pfam" id="PF00013">
    <property type="entry name" value="KH_1"/>
    <property type="match status" value="2"/>
</dbReference>
<dbReference type="GO" id="GO:0003723">
    <property type="term" value="F:RNA binding"/>
    <property type="evidence" value="ECO:0007669"/>
    <property type="project" value="UniProtKB-UniRule"/>
</dbReference>
<feature type="domain" description="K Homology" evidence="3">
    <location>
        <begin position="89"/>
        <end position="159"/>
    </location>
</feature>
<evidence type="ECO:0000256" key="1">
    <source>
        <dbReference type="ARBA" id="ARBA00022737"/>
    </source>
</evidence>
<organism evidence="4 5">
    <name type="scientific">Ostreobium quekettii</name>
    <dbReference type="NCBI Taxonomy" id="121088"/>
    <lineage>
        <taxon>Eukaryota</taxon>
        <taxon>Viridiplantae</taxon>
        <taxon>Chlorophyta</taxon>
        <taxon>core chlorophytes</taxon>
        <taxon>Ulvophyceae</taxon>
        <taxon>TCBD clade</taxon>
        <taxon>Bryopsidales</taxon>
        <taxon>Ostreobineae</taxon>
        <taxon>Ostreobiaceae</taxon>
        <taxon>Ostreobium</taxon>
    </lineage>
</organism>
<comment type="caution">
    <text evidence="4">The sequence shown here is derived from an EMBL/GenBank/DDBJ whole genome shotgun (WGS) entry which is preliminary data.</text>
</comment>
<dbReference type="PANTHER" id="PTHR10288">
    <property type="entry name" value="KH DOMAIN CONTAINING RNA BINDING PROTEIN"/>
    <property type="match status" value="1"/>
</dbReference>
<dbReference type="SUPFAM" id="SSF54791">
    <property type="entry name" value="Eukaryotic type KH-domain (KH-domain type I)"/>
    <property type="match status" value="2"/>
</dbReference>
<protein>
    <recommendedName>
        <fullName evidence="3">K Homology domain-containing protein</fullName>
    </recommendedName>
</protein>
<keyword evidence="2" id="KW-0694">RNA-binding</keyword>
<dbReference type="Gene3D" id="3.30.1370.10">
    <property type="entry name" value="K Homology domain, type 1"/>
    <property type="match status" value="2"/>
</dbReference>
<feature type="domain" description="K Homology" evidence="3">
    <location>
        <begin position="5"/>
        <end position="75"/>
    </location>
</feature>
<proteinExistence type="predicted"/>
<dbReference type="PROSITE" id="PS50084">
    <property type="entry name" value="KH_TYPE_1"/>
    <property type="match status" value="2"/>
</dbReference>
<evidence type="ECO:0000256" key="2">
    <source>
        <dbReference type="PROSITE-ProRule" id="PRU00117"/>
    </source>
</evidence>
<dbReference type="AlphaFoldDB" id="A0A8S1JEL7"/>
<gene>
    <name evidence="4" type="ORF">OSTQU699_LOCUS9573</name>
</gene>
<dbReference type="Proteomes" id="UP000708148">
    <property type="component" value="Unassembled WGS sequence"/>
</dbReference>
<evidence type="ECO:0000259" key="3">
    <source>
        <dbReference type="SMART" id="SM00322"/>
    </source>
</evidence>
<dbReference type="SMART" id="SM00322">
    <property type="entry name" value="KH"/>
    <property type="match status" value="2"/>
</dbReference>
<dbReference type="OrthoDB" id="1937934at2759"/>
<dbReference type="CDD" id="cd00105">
    <property type="entry name" value="KH-I"/>
    <property type="match status" value="2"/>
</dbReference>
<name>A0A8S1JEL7_9CHLO</name>
<dbReference type="EMBL" id="CAJHUC010002697">
    <property type="protein sequence ID" value="CAD7704216.1"/>
    <property type="molecule type" value="Genomic_DNA"/>
</dbReference>
<dbReference type="InterPro" id="IPR004088">
    <property type="entry name" value="KH_dom_type_1"/>
</dbReference>
<dbReference type="InterPro" id="IPR004087">
    <property type="entry name" value="KH_dom"/>
</dbReference>
<reference evidence="4" key="1">
    <citation type="submission" date="2020-12" db="EMBL/GenBank/DDBJ databases">
        <authorList>
            <person name="Iha C."/>
        </authorList>
    </citation>
    <scope>NUCLEOTIDE SEQUENCE</scope>
</reference>
<dbReference type="InterPro" id="IPR036612">
    <property type="entry name" value="KH_dom_type_1_sf"/>
</dbReference>